<evidence type="ECO:0000313" key="1">
    <source>
        <dbReference type="EMBL" id="AGO87887.1"/>
    </source>
</evidence>
<dbReference type="AlphaFoldDB" id="S4W469"/>
<reference evidence="1" key="1">
    <citation type="journal article" date="2014" name="ISME J.">
        <title>Genomic properties of Marine Group A bacteria indicate a role in the marine sulfur cycle.</title>
        <authorList>
            <person name="Wright J.J."/>
            <person name="Mewis K."/>
            <person name="Hanson N.W."/>
            <person name="Konwar K.M."/>
            <person name="Maas K.R."/>
            <person name="Hallam S.J."/>
        </authorList>
    </citation>
    <scope>NUCLEOTIDE SEQUENCE</scope>
</reference>
<organism evidence="1">
    <name type="scientific">uncultured bacterium FPPP_33K14</name>
    <dbReference type="NCBI Taxonomy" id="1343846"/>
    <lineage>
        <taxon>Bacteria</taxon>
        <taxon>environmental samples</taxon>
    </lineage>
</organism>
<accession>S4W469</accession>
<sequence>MLNNKNLYKFLVFLSVVLIFQNCEEPKNDEDSELETYRNTLQSQSVGDGSTGSIDDYFYNFDNSYDAKYLKYSKSKFSTSYDKFLSSYPYPPDYMTMKNFPDYLLDISPDSGQFLIRNPIDTLVIASDTITSDIGKIVQDSISLVSSQFKNLESIEWDLEAEPSLQRYRLRNSGWVQEDTMLYYADTFDVKSYWAVVDTPLIDMGFMFVDTSEWQDTSYSFIKDDLIVFTNNFEFTRTQMHVDSLIFRINTDCNDNNQWDQAELGVADYNNDGDMKDIFFENNDNFDYNGDGNLDDIIYEFIDRGNDILDPAETYYDVNENGVYDIGEPYEDRNCNNGWDAAEITDKGNGQYDDIEDYTVMDADGDGNAEKYLYKIGSVPNNILVDWTDSDNPKLLLSISIGDSVTNRWGNLYQNIIETVSFVDIKRKEVGDIDSLVTLYTNDVVGYIDDSSQQPGDFYVTKTEFLSNRIGDDGLRVDYDYQIFSKDQHINQHLYKSYFLPLGFYWSESQVNQGFWHKTQLEKDIYLYSYNGLFRDGEHVDTAYYDTTEIAVYLMEKSFEVEKAEITVPAAKIKAIYNNGSYSCIRDESIADSEEDCPQVDTTFVDCFKITTTTNMTMMGSGVEYGQKSLHLACKRPWYSKKRSLHSLDRKSIC</sequence>
<dbReference type="EMBL" id="KF170417">
    <property type="protein sequence ID" value="AGO87887.1"/>
    <property type="molecule type" value="Genomic_DNA"/>
</dbReference>
<name>S4W469_9BACT</name>
<proteinExistence type="predicted"/>
<protein>
    <submittedName>
        <fullName evidence="1">Uncharacterized protein</fullName>
    </submittedName>
</protein>